<dbReference type="EMBL" id="NXGX01000004">
    <property type="protein sequence ID" value="PKR58508.1"/>
    <property type="molecule type" value="Genomic_DNA"/>
</dbReference>
<dbReference type="AlphaFoldDB" id="A0A2N3L6T7"/>
<name>A0A2N3L6T7_9PROT</name>
<evidence type="ECO:0000313" key="2">
    <source>
        <dbReference type="Proteomes" id="UP000233332"/>
    </source>
</evidence>
<organism evidence="1 2">
    <name type="scientific">Thalassospira lohafexi</name>
    <dbReference type="NCBI Taxonomy" id="744227"/>
    <lineage>
        <taxon>Bacteria</taxon>
        <taxon>Pseudomonadati</taxon>
        <taxon>Pseudomonadota</taxon>
        <taxon>Alphaproteobacteria</taxon>
        <taxon>Rhodospirillales</taxon>
        <taxon>Thalassospiraceae</taxon>
        <taxon>Thalassospira</taxon>
    </lineage>
</organism>
<gene>
    <name evidence="1" type="ORF">COO92_12335</name>
</gene>
<comment type="caution">
    <text evidence="1">The sequence shown here is derived from an EMBL/GenBank/DDBJ whole genome shotgun (WGS) entry which is preliminary data.</text>
</comment>
<keyword evidence="2" id="KW-1185">Reference proteome</keyword>
<evidence type="ECO:0000313" key="1">
    <source>
        <dbReference type="EMBL" id="PKR58508.1"/>
    </source>
</evidence>
<reference evidence="1 2" key="1">
    <citation type="submission" date="2017-09" db="EMBL/GenBank/DDBJ databases">
        <title>Biodiversity and function of Thalassospira species in the particle-attached aromatic-hydrocarbon-degrading consortia from the surface seawater of the China South Sea.</title>
        <authorList>
            <person name="Dong C."/>
            <person name="Lai Q."/>
            <person name="Shao Z."/>
        </authorList>
    </citation>
    <scope>NUCLEOTIDE SEQUENCE [LARGE SCALE GENOMIC DNA]</scope>
    <source>
        <strain evidence="1 2">139Z-12</strain>
    </source>
</reference>
<protein>
    <submittedName>
        <fullName evidence="1">Uncharacterized protein</fullName>
    </submittedName>
</protein>
<sequence length="71" mass="8446">MIYPADLRMPKWFLTEEAKSLIDAVENNCSKYDKDLEPTERAANRERVDQFLARFFDGYKPWTPWRACSVN</sequence>
<accession>A0A2N3L6T7</accession>
<dbReference type="Proteomes" id="UP000233332">
    <property type="component" value="Unassembled WGS sequence"/>
</dbReference>
<proteinExistence type="predicted"/>